<feature type="domain" description="Clp ATPase C-terminal" evidence="6">
    <location>
        <begin position="693"/>
        <end position="778"/>
    </location>
</feature>
<gene>
    <name evidence="7" type="ORF">A3H02_01865</name>
</gene>
<dbReference type="AlphaFoldDB" id="A0A1G2F360"/>
<accession>A0A1G2F360</accession>
<dbReference type="GO" id="GO:0034605">
    <property type="term" value="P:cellular response to heat"/>
    <property type="evidence" value="ECO:0007669"/>
    <property type="project" value="TreeGrafter"/>
</dbReference>
<evidence type="ECO:0000313" key="8">
    <source>
        <dbReference type="Proteomes" id="UP000176787"/>
    </source>
</evidence>
<dbReference type="GO" id="GO:0005524">
    <property type="term" value="F:ATP binding"/>
    <property type="evidence" value="ECO:0007669"/>
    <property type="project" value="UniProtKB-KW"/>
</dbReference>
<dbReference type="InterPro" id="IPR003593">
    <property type="entry name" value="AAA+_ATPase"/>
</dbReference>
<dbReference type="SUPFAM" id="SSF52540">
    <property type="entry name" value="P-loop containing nucleoside triphosphate hydrolases"/>
    <property type="match status" value="2"/>
</dbReference>
<keyword evidence="4" id="KW-0812">Transmembrane</keyword>
<evidence type="ECO:0000256" key="2">
    <source>
        <dbReference type="ARBA" id="ARBA00022840"/>
    </source>
</evidence>
<dbReference type="PANTHER" id="PTHR11638:SF18">
    <property type="entry name" value="HEAT SHOCK PROTEIN 104"/>
    <property type="match status" value="1"/>
</dbReference>
<dbReference type="GO" id="GO:0016887">
    <property type="term" value="F:ATP hydrolysis activity"/>
    <property type="evidence" value="ECO:0007669"/>
    <property type="project" value="InterPro"/>
</dbReference>
<keyword evidence="4" id="KW-1133">Transmembrane helix</keyword>
<evidence type="ECO:0000259" key="6">
    <source>
        <dbReference type="SMART" id="SM01086"/>
    </source>
</evidence>
<evidence type="ECO:0000256" key="3">
    <source>
        <dbReference type="ARBA" id="ARBA00023186"/>
    </source>
</evidence>
<dbReference type="Gene3D" id="1.10.8.60">
    <property type="match status" value="2"/>
</dbReference>
<dbReference type="SMART" id="SM01086">
    <property type="entry name" value="ClpB_D2-small"/>
    <property type="match status" value="1"/>
</dbReference>
<dbReference type="InterPro" id="IPR027417">
    <property type="entry name" value="P-loop_NTPase"/>
</dbReference>
<dbReference type="SMART" id="SM00382">
    <property type="entry name" value="AAA"/>
    <property type="match status" value="2"/>
</dbReference>
<organism evidence="7 8">
    <name type="scientific">Candidatus Niyogibacteria bacterium RIFCSPLOWO2_12_FULL_41_13</name>
    <dbReference type="NCBI Taxonomy" id="1801726"/>
    <lineage>
        <taxon>Bacteria</taxon>
        <taxon>Candidatus Niyogiibacteriota</taxon>
    </lineage>
</organism>
<comment type="caution">
    <text evidence="7">The sequence shown here is derived from an EMBL/GenBank/DDBJ whole genome shotgun (WGS) entry which is preliminary data.</text>
</comment>
<dbReference type="CDD" id="cd19499">
    <property type="entry name" value="RecA-like_ClpB_Hsp104-like"/>
    <property type="match status" value="1"/>
</dbReference>
<proteinExistence type="predicted"/>
<dbReference type="CDD" id="cd00009">
    <property type="entry name" value="AAA"/>
    <property type="match status" value="1"/>
</dbReference>
<evidence type="ECO:0008006" key="9">
    <source>
        <dbReference type="Google" id="ProtNLM"/>
    </source>
</evidence>
<dbReference type="Pfam" id="PF07724">
    <property type="entry name" value="AAA_2"/>
    <property type="match status" value="1"/>
</dbReference>
<feature type="domain" description="AAA+ ATPase" evidence="5">
    <location>
        <begin position="250"/>
        <end position="404"/>
    </location>
</feature>
<evidence type="ECO:0000313" key="7">
    <source>
        <dbReference type="EMBL" id="OGZ32485.1"/>
    </source>
</evidence>
<evidence type="ECO:0000256" key="4">
    <source>
        <dbReference type="SAM" id="Phobius"/>
    </source>
</evidence>
<dbReference type="GO" id="GO:0005737">
    <property type="term" value="C:cytoplasm"/>
    <property type="evidence" value="ECO:0007669"/>
    <property type="project" value="TreeGrafter"/>
</dbReference>
<dbReference type="EMBL" id="MHMS01000007">
    <property type="protein sequence ID" value="OGZ32485.1"/>
    <property type="molecule type" value="Genomic_DNA"/>
</dbReference>
<dbReference type="Gene3D" id="3.40.50.300">
    <property type="entry name" value="P-loop containing nucleotide triphosphate hydrolases"/>
    <property type="match status" value="2"/>
</dbReference>
<dbReference type="STRING" id="1801726.A3H02_01865"/>
<dbReference type="PRINTS" id="PR00300">
    <property type="entry name" value="CLPPROTEASEA"/>
</dbReference>
<dbReference type="Pfam" id="PF00004">
    <property type="entry name" value="AAA"/>
    <property type="match status" value="1"/>
</dbReference>
<reference evidence="7 8" key="1">
    <citation type="journal article" date="2016" name="Nat. Commun.">
        <title>Thousands of microbial genomes shed light on interconnected biogeochemical processes in an aquifer system.</title>
        <authorList>
            <person name="Anantharaman K."/>
            <person name="Brown C.T."/>
            <person name="Hug L.A."/>
            <person name="Sharon I."/>
            <person name="Castelle C.J."/>
            <person name="Probst A.J."/>
            <person name="Thomas B.C."/>
            <person name="Singh A."/>
            <person name="Wilkins M.J."/>
            <person name="Karaoz U."/>
            <person name="Brodie E.L."/>
            <person name="Williams K.H."/>
            <person name="Hubbard S.S."/>
            <person name="Banfield J.F."/>
        </authorList>
    </citation>
    <scope>NUCLEOTIDE SEQUENCE [LARGE SCALE GENOMIC DNA]</scope>
</reference>
<keyword evidence="4" id="KW-0472">Membrane</keyword>
<feature type="domain" description="AAA+ ATPase" evidence="5">
    <location>
        <begin position="525"/>
        <end position="694"/>
    </location>
</feature>
<evidence type="ECO:0000256" key="1">
    <source>
        <dbReference type="ARBA" id="ARBA00022741"/>
    </source>
</evidence>
<dbReference type="Proteomes" id="UP000176787">
    <property type="component" value="Unassembled WGS sequence"/>
</dbReference>
<feature type="transmembrane region" description="Helical" evidence="4">
    <location>
        <begin position="16"/>
        <end position="35"/>
    </location>
</feature>
<keyword evidence="2" id="KW-0067">ATP-binding</keyword>
<sequence>MDGDFKNSNIFLAVKLRYFFMAAKAGKFLFIPVFFLQRDFFLFSVSLSLLFALLDLFFENKLKKPDFIDFDSGLVLNKSKTSTDAALKILNSRNKKLDFIFARLGLNRKNFLENFENFKNSQTVSIPVEKLFAGKSFISMEDILSGLANFDQSFQKTLFENDIKPEDFEAVLLWEKKLNKEIESRKKFWELENLLLKPGIGKQWAYGYTANLDRYSRELTSEPIFGKFQYHSVTRGTEIEKIERILSRAGKNNVLIIGEPGTGRKTIVRSFAKIVAEGKVHPAIENKRVLELDADLLLSGLNAAGEIRKRFETILVEAISAGNIILVIDEFHDFIKNMVSQGIDFSTIIIPYLRSPKFQLIAITNHQSYHRDIESNGELNILFEKVEIREPSAKETILILEDILPVLEFQYGLFVPYQTLKEIVNLADETIFNIPFPEKAVGLLTETMMFASQKNQKIVSPLDAEAVVSQKTGIPIGKIKSEEKEKLLNLEKLLHRRVINQEEGIKAVSRAMQRARTIVGDKQRPMGTFLFLGPTGVGKTETAKALAEIYFGSEDRMIRLDMSEYQEPNSIERLIGSADGKIQAQFANQLIQNPFSLVLTDEVEKAHYNILNLFLQILDEGSFTDALGRKISFKNAIIIATSNAGAEFIREYIEKNQNPAELKNKLIDFVLKQGIFRPEFINRFDAAIVFEPLSKENTAKIAILMLEKLNKRLLKKDIKIEITPELVNKLVEIGFHPVFGGRELRRVIQDKVEGLIAKNFLEGKYKRGEVIRIELGEI</sequence>
<dbReference type="Pfam" id="PF10431">
    <property type="entry name" value="ClpB_D2-small"/>
    <property type="match status" value="1"/>
</dbReference>
<keyword evidence="3" id="KW-0143">Chaperone</keyword>
<protein>
    <recommendedName>
        <fullName evidence="9">AAA+ ATPase domain-containing protein</fullName>
    </recommendedName>
</protein>
<keyword evidence="1" id="KW-0547">Nucleotide-binding</keyword>
<dbReference type="InterPro" id="IPR019489">
    <property type="entry name" value="Clp_ATPase_C"/>
</dbReference>
<dbReference type="PANTHER" id="PTHR11638">
    <property type="entry name" value="ATP-DEPENDENT CLP PROTEASE"/>
    <property type="match status" value="1"/>
</dbReference>
<dbReference type="InterPro" id="IPR050130">
    <property type="entry name" value="ClpA_ClpB"/>
</dbReference>
<dbReference type="InterPro" id="IPR003959">
    <property type="entry name" value="ATPase_AAA_core"/>
</dbReference>
<dbReference type="InterPro" id="IPR001270">
    <property type="entry name" value="ClpA/B"/>
</dbReference>
<name>A0A1G2F360_9BACT</name>
<evidence type="ECO:0000259" key="5">
    <source>
        <dbReference type="SMART" id="SM00382"/>
    </source>
</evidence>